<dbReference type="PROSITE" id="PS50847">
    <property type="entry name" value="GRAM_POS_ANCHORING"/>
    <property type="match status" value="1"/>
</dbReference>
<comment type="subcellular location">
    <subcellularLocation>
        <location evidence="1">Secreted</location>
        <location evidence="1">Cell wall</location>
        <topology evidence="1">Peptidoglycan-anchor</topology>
    </subcellularLocation>
</comment>
<reference evidence="10 11" key="1">
    <citation type="submission" date="2016-10" db="EMBL/GenBank/DDBJ databases">
        <authorList>
            <person name="de Groot N.N."/>
        </authorList>
    </citation>
    <scope>NUCLEOTIDE SEQUENCE [LARGE SCALE GENOMIC DNA]</scope>
    <source>
        <strain evidence="10 11">CGMCC 1.3442</strain>
    </source>
</reference>
<accession>A0A1G9WVG9</accession>
<evidence type="ECO:0000256" key="7">
    <source>
        <dbReference type="SAM" id="Phobius"/>
    </source>
</evidence>
<keyword evidence="7" id="KW-0472">Membrane</keyword>
<protein>
    <submittedName>
        <fullName evidence="10">LPXTG-motif cell wall anchor domain-containing protein</fullName>
    </submittedName>
</protein>
<evidence type="ECO:0000256" key="1">
    <source>
        <dbReference type="ARBA" id="ARBA00004168"/>
    </source>
</evidence>
<keyword evidence="11" id="KW-1185">Reference proteome</keyword>
<dbReference type="NCBIfam" id="TIGR01167">
    <property type="entry name" value="LPXTG_anchor"/>
    <property type="match status" value="1"/>
</dbReference>
<evidence type="ECO:0000256" key="3">
    <source>
        <dbReference type="ARBA" id="ARBA00022525"/>
    </source>
</evidence>
<evidence type="ECO:0000256" key="6">
    <source>
        <dbReference type="SAM" id="MobiDB-lite"/>
    </source>
</evidence>
<keyword evidence="5" id="KW-0572">Peptidoglycan-anchor</keyword>
<evidence type="ECO:0000313" key="11">
    <source>
        <dbReference type="Proteomes" id="UP000199334"/>
    </source>
</evidence>
<dbReference type="Pfam" id="PF00746">
    <property type="entry name" value="Gram_pos_anchor"/>
    <property type="match status" value="1"/>
</dbReference>
<evidence type="ECO:0000256" key="4">
    <source>
        <dbReference type="ARBA" id="ARBA00022729"/>
    </source>
</evidence>
<keyword evidence="7" id="KW-1133">Transmembrane helix</keyword>
<dbReference type="OrthoDB" id="2566057at2"/>
<dbReference type="Pfam" id="PF12389">
    <property type="entry name" value="Peptidase_M73"/>
    <property type="match status" value="1"/>
</dbReference>
<keyword evidence="7" id="KW-0812">Transmembrane</keyword>
<dbReference type="AlphaFoldDB" id="A0A1G9WVG9"/>
<name>A0A1G9WVG9_9BACI</name>
<dbReference type="Proteomes" id="UP000199334">
    <property type="component" value="Unassembled WGS sequence"/>
</dbReference>
<feature type="domain" description="Gram-positive cocci surface proteins LPxTG" evidence="9">
    <location>
        <begin position="230"/>
        <end position="267"/>
    </location>
</feature>
<organism evidence="10 11">
    <name type="scientific">Tenuibacillus multivorans</name>
    <dbReference type="NCBI Taxonomy" id="237069"/>
    <lineage>
        <taxon>Bacteria</taxon>
        <taxon>Bacillati</taxon>
        <taxon>Bacillota</taxon>
        <taxon>Bacilli</taxon>
        <taxon>Bacillales</taxon>
        <taxon>Bacillaceae</taxon>
        <taxon>Tenuibacillus</taxon>
    </lineage>
</organism>
<evidence type="ECO:0000313" key="10">
    <source>
        <dbReference type="EMBL" id="SDM88477.1"/>
    </source>
</evidence>
<feature type="chain" id="PRO_5011558045" evidence="8">
    <location>
        <begin position="25"/>
        <end position="270"/>
    </location>
</feature>
<sequence>MVKKSIMFIIMVLFLLVTPMQSYADHVSIDVDEEFLFDVENLKPGDYMRENLMVENTGDHDYYFHAESKFESGSKKLFNQFLLEVTDSEDAELYEGSLADFTGFDPRFLEKGETDEIEFKATLPYESGNEFQGLAVKFKILIWAEAQPTEPNPDPNPKPNPDPEPDPDPEPNPDPDPDPDPQPNPEDTPEPTPGDDTDDPGDGKGGPLEPLPDDVTDESTVEDVKSDSLLPETGEEIPYQFYIAGGLLLIVGTVLFKRKRKVEKYEGDKR</sequence>
<keyword evidence="4 8" id="KW-0732">Signal</keyword>
<dbReference type="EMBL" id="FNIG01000001">
    <property type="protein sequence ID" value="SDM88477.1"/>
    <property type="molecule type" value="Genomic_DNA"/>
</dbReference>
<dbReference type="InterPro" id="IPR022121">
    <property type="entry name" value="Peptidase_M73_camelysin"/>
</dbReference>
<feature type="region of interest" description="Disordered" evidence="6">
    <location>
        <begin position="147"/>
        <end position="234"/>
    </location>
</feature>
<evidence type="ECO:0000256" key="2">
    <source>
        <dbReference type="ARBA" id="ARBA00022512"/>
    </source>
</evidence>
<feature type="compositionally biased region" description="Acidic residues" evidence="6">
    <location>
        <begin position="187"/>
        <end position="200"/>
    </location>
</feature>
<dbReference type="RefSeq" id="WP_093855405.1">
    <property type="nucleotide sequence ID" value="NZ_BJVZ01000025.1"/>
</dbReference>
<proteinExistence type="predicted"/>
<feature type="compositionally biased region" description="Acidic residues" evidence="6">
    <location>
        <begin position="211"/>
        <end position="221"/>
    </location>
</feature>
<gene>
    <name evidence="10" type="ORF">SAMN05216498_0907</name>
</gene>
<feature type="compositionally biased region" description="Acidic residues" evidence="6">
    <location>
        <begin position="163"/>
        <end position="179"/>
    </location>
</feature>
<evidence type="ECO:0000256" key="8">
    <source>
        <dbReference type="SAM" id="SignalP"/>
    </source>
</evidence>
<evidence type="ECO:0000259" key="9">
    <source>
        <dbReference type="PROSITE" id="PS50847"/>
    </source>
</evidence>
<feature type="compositionally biased region" description="Pro residues" evidence="6">
    <location>
        <begin position="150"/>
        <end position="162"/>
    </location>
</feature>
<feature type="transmembrane region" description="Helical" evidence="7">
    <location>
        <begin position="239"/>
        <end position="256"/>
    </location>
</feature>
<dbReference type="STRING" id="237069.SAMN05216498_0907"/>
<dbReference type="InterPro" id="IPR019931">
    <property type="entry name" value="LPXTG_anchor"/>
</dbReference>
<keyword evidence="2" id="KW-0134">Cell wall</keyword>
<feature type="signal peptide" evidence="8">
    <location>
        <begin position="1"/>
        <end position="24"/>
    </location>
</feature>
<evidence type="ECO:0000256" key="5">
    <source>
        <dbReference type="ARBA" id="ARBA00023088"/>
    </source>
</evidence>
<keyword evidence="3" id="KW-0964">Secreted</keyword>